<dbReference type="Pfam" id="PF02325">
    <property type="entry name" value="CCB3_YggT"/>
    <property type="match status" value="1"/>
</dbReference>
<evidence type="ECO:0000313" key="2">
    <source>
        <dbReference type="EMBL" id="PZQ24250.1"/>
    </source>
</evidence>
<dbReference type="EMBL" id="QFPJ01000003">
    <property type="protein sequence ID" value="PZQ24250.1"/>
    <property type="molecule type" value="Genomic_DNA"/>
</dbReference>
<sequence length="99" mass="11308">MLIQIVDIILTVLWWFIIAQAIMSWLIAFNVINTHNEFVGQLWMVLDRITEPLYRPFRRIMPDFGGLDLTPMLVLILIIIIQGPVLGYIARAAAANGML</sequence>
<evidence type="ECO:0000256" key="1">
    <source>
        <dbReference type="SAM" id="Phobius"/>
    </source>
</evidence>
<protein>
    <submittedName>
        <fullName evidence="2">Osmotic-shock protein</fullName>
    </submittedName>
</protein>
<reference evidence="2 3" key="1">
    <citation type="submission" date="2017-08" db="EMBL/GenBank/DDBJ databases">
        <title>Infants hospitalized years apart are colonized by the same room-sourced microbial strains.</title>
        <authorList>
            <person name="Brooks B."/>
            <person name="Olm M.R."/>
            <person name="Firek B.A."/>
            <person name="Baker R."/>
            <person name="Thomas B.C."/>
            <person name="Morowitz M.J."/>
            <person name="Banfield J.F."/>
        </authorList>
    </citation>
    <scope>NUCLEOTIDE SEQUENCE [LARGE SCALE GENOMIC DNA]</scope>
    <source>
        <strain evidence="2">S2_005_003_R2_47</strain>
    </source>
</reference>
<organism evidence="2 3">
    <name type="scientific">Sphingopyxis macrogoltabida</name>
    <name type="common">Sphingomonas macrogoltabidus</name>
    <dbReference type="NCBI Taxonomy" id="33050"/>
    <lineage>
        <taxon>Bacteria</taxon>
        <taxon>Pseudomonadati</taxon>
        <taxon>Pseudomonadota</taxon>
        <taxon>Alphaproteobacteria</taxon>
        <taxon>Sphingomonadales</taxon>
        <taxon>Sphingomonadaceae</taxon>
        <taxon>Sphingopyxis</taxon>
    </lineage>
</organism>
<name>A0A2W5ND80_SPHMC</name>
<gene>
    <name evidence="2" type="ORF">DI569_02360</name>
</gene>
<dbReference type="AlphaFoldDB" id="A0A2W5ND80"/>
<dbReference type="GO" id="GO:0016020">
    <property type="term" value="C:membrane"/>
    <property type="evidence" value="ECO:0007669"/>
    <property type="project" value="InterPro"/>
</dbReference>
<feature type="transmembrane region" description="Helical" evidence="1">
    <location>
        <begin position="12"/>
        <end position="32"/>
    </location>
</feature>
<keyword evidence="1" id="KW-0812">Transmembrane</keyword>
<keyword evidence="1" id="KW-1133">Transmembrane helix</keyword>
<dbReference type="InterPro" id="IPR003425">
    <property type="entry name" value="CCB3/YggT"/>
</dbReference>
<feature type="transmembrane region" description="Helical" evidence="1">
    <location>
        <begin position="69"/>
        <end position="90"/>
    </location>
</feature>
<accession>A0A2W5ND80</accession>
<proteinExistence type="predicted"/>
<evidence type="ECO:0000313" key="3">
    <source>
        <dbReference type="Proteomes" id="UP000248597"/>
    </source>
</evidence>
<comment type="caution">
    <text evidence="2">The sequence shown here is derived from an EMBL/GenBank/DDBJ whole genome shotgun (WGS) entry which is preliminary data.</text>
</comment>
<dbReference type="Proteomes" id="UP000248597">
    <property type="component" value="Unassembled WGS sequence"/>
</dbReference>
<keyword evidence="1" id="KW-0472">Membrane</keyword>